<accession>A0AAW4MSZ3</accession>
<comment type="cofactor">
    <cofactor evidence="8">
        <name>Mg(2+)</name>
        <dbReference type="ChEBI" id="CHEBI:18420"/>
    </cofactor>
    <cofactor evidence="8">
        <name>Mn(2+)</name>
        <dbReference type="ChEBI" id="CHEBI:29035"/>
    </cofactor>
</comment>
<feature type="binding site" evidence="8">
    <location>
        <position position="156"/>
    </location>
    <ligand>
        <name>Mn(2+)</name>
        <dbReference type="ChEBI" id="CHEBI:29035"/>
    </ligand>
</feature>
<dbReference type="Proteomes" id="UP001197492">
    <property type="component" value="Unassembled WGS sequence"/>
</dbReference>
<protein>
    <recommendedName>
        <fullName evidence="8">CRISPR-associated endonuclease Cas1</fullName>
        <ecNumber evidence="8">3.1.-.-</ecNumber>
    </recommendedName>
</protein>
<dbReference type="Proteomes" id="UP001196408">
    <property type="component" value="Unassembled WGS sequence"/>
</dbReference>
<feature type="binding site" evidence="8">
    <location>
        <position position="221"/>
    </location>
    <ligand>
        <name>Mn(2+)</name>
        <dbReference type="ChEBI" id="CHEBI:29035"/>
    </ligand>
</feature>
<gene>
    <name evidence="8 9" type="primary">cas1</name>
    <name evidence="9" type="ORF">KSV97_09560</name>
    <name evidence="10" type="ORF">KSW06_09485</name>
</gene>
<evidence type="ECO:0000256" key="4">
    <source>
        <dbReference type="ARBA" id="ARBA00022801"/>
    </source>
</evidence>
<proteinExistence type="inferred from homology"/>
<dbReference type="GO" id="GO:0043571">
    <property type="term" value="P:maintenance of CRISPR repeat elements"/>
    <property type="evidence" value="ECO:0007669"/>
    <property type="project" value="UniProtKB-UniRule"/>
</dbReference>
<dbReference type="GO" id="GO:0046872">
    <property type="term" value="F:metal ion binding"/>
    <property type="evidence" value="ECO:0007669"/>
    <property type="project" value="UniProtKB-UniRule"/>
</dbReference>
<keyword evidence="1 8" id="KW-0540">Nuclease</keyword>
<dbReference type="InterPro" id="IPR002729">
    <property type="entry name" value="CRISPR-assoc_Cas1"/>
</dbReference>
<dbReference type="GO" id="GO:0003677">
    <property type="term" value="F:DNA binding"/>
    <property type="evidence" value="ECO:0007669"/>
    <property type="project" value="UniProtKB-KW"/>
</dbReference>
<comment type="subunit">
    <text evidence="7 8">Homodimer, forms a heterotetramer with a Cas2 homodimer.</text>
</comment>
<keyword evidence="6 8" id="KW-0051">Antiviral defense</keyword>
<evidence type="ECO:0000256" key="7">
    <source>
        <dbReference type="ARBA" id="ARBA00038592"/>
    </source>
</evidence>
<evidence type="ECO:0000313" key="11">
    <source>
        <dbReference type="Proteomes" id="UP001196408"/>
    </source>
</evidence>
<dbReference type="GO" id="GO:0051607">
    <property type="term" value="P:defense response to virus"/>
    <property type="evidence" value="ECO:0007669"/>
    <property type="project" value="UniProtKB-UniRule"/>
</dbReference>
<keyword evidence="8" id="KW-0238">DNA-binding</keyword>
<dbReference type="AlphaFoldDB" id="A0AAW4MSZ3"/>
<dbReference type="Pfam" id="PF01867">
    <property type="entry name" value="Cas_Cas1"/>
    <property type="match status" value="1"/>
</dbReference>
<evidence type="ECO:0000256" key="6">
    <source>
        <dbReference type="ARBA" id="ARBA00023118"/>
    </source>
</evidence>
<organism evidence="9 11">
    <name type="scientific">Catenibacterium mitsuokai</name>
    <dbReference type="NCBI Taxonomy" id="100886"/>
    <lineage>
        <taxon>Bacteria</taxon>
        <taxon>Bacillati</taxon>
        <taxon>Bacillota</taxon>
        <taxon>Erysipelotrichia</taxon>
        <taxon>Erysipelotrichales</taxon>
        <taxon>Coprobacillaceae</taxon>
        <taxon>Catenibacterium</taxon>
    </lineage>
</organism>
<evidence type="ECO:0000256" key="3">
    <source>
        <dbReference type="ARBA" id="ARBA00022759"/>
    </source>
</evidence>
<dbReference type="PANTHER" id="PTHR34353">
    <property type="entry name" value="CRISPR-ASSOCIATED ENDONUCLEASE CAS1 1"/>
    <property type="match status" value="1"/>
</dbReference>
<sequence length="332" mass="37953">MSILYIDKSDCVIGKQDNRITVKYKDGMVRTIPVESIDGITLLGHAQVTTQCIQECLKKGISLSYFSKGGYYFGRLSSTGHIKASLQRKQAGLYDQPFALELSKKIIYAKIHNQIVVLKRYSKSTNHDISDIELHMKSALRKVNYVKSIEELMGYEGSAAKYYFKGLSICIDEAFKFEGRSKRPPRDAFNSMLSLGYSILMNELYGEIEIKGLNAYFGFLHRDAEKHPTLASDMMEEWRAVLIDSTVMSMINGHEVYIDEFYSDDGEGVYISKQALNKFIKKLENKFQICQKYLDYIDYAVSFRSAISFQMSSLVDAIIHEDVSMYSPIMIR</sequence>
<keyword evidence="4 8" id="KW-0378">Hydrolase</keyword>
<dbReference type="NCBIfam" id="TIGR00287">
    <property type="entry name" value="cas1"/>
    <property type="match status" value="1"/>
</dbReference>
<keyword evidence="2 8" id="KW-0479">Metal-binding</keyword>
<name>A0AAW4MSZ3_9FIRM</name>
<evidence type="ECO:0000256" key="2">
    <source>
        <dbReference type="ARBA" id="ARBA00022723"/>
    </source>
</evidence>
<dbReference type="HAMAP" id="MF_01470">
    <property type="entry name" value="Cas1"/>
    <property type="match status" value="1"/>
</dbReference>
<keyword evidence="12" id="KW-1185">Reference proteome</keyword>
<reference evidence="9 12" key="1">
    <citation type="submission" date="2021-06" db="EMBL/GenBank/DDBJ databases">
        <title>Collection of gut derived symbiotic bacterial strains cultured from healthy donors.</title>
        <authorList>
            <person name="Lin H."/>
            <person name="Littmann E."/>
            <person name="Pamer E.G."/>
        </authorList>
    </citation>
    <scope>NUCLEOTIDE SEQUENCE</scope>
    <source>
        <strain evidence="10 12">MSK.21.70</strain>
        <strain evidence="9">MSK.21.82</strain>
    </source>
</reference>
<dbReference type="GO" id="GO:0004519">
    <property type="term" value="F:endonuclease activity"/>
    <property type="evidence" value="ECO:0007669"/>
    <property type="project" value="UniProtKB-UniRule"/>
</dbReference>
<evidence type="ECO:0000256" key="1">
    <source>
        <dbReference type="ARBA" id="ARBA00022722"/>
    </source>
</evidence>
<feature type="binding site" evidence="8">
    <location>
        <position position="236"/>
    </location>
    <ligand>
        <name>Mn(2+)</name>
        <dbReference type="ChEBI" id="CHEBI:29035"/>
    </ligand>
</feature>
<keyword evidence="5 8" id="KW-0460">Magnesium</keyword>
<dbReference type="GO" id="GO:0016787">
    <property type="term" value="F:hydrolase activity"/>
    <property type="evidence" value="ECO:0007669"/>
    <property type="project" value="UniProtKB-KW"/>
</dbReference>
<comment type="similarity">
    <text evidence="8">Belongs to the CRISPR-associated endonuclease Cas1 family.</text>
</comment>
<evidence type="ECO:0000313" key="12">
    <source>
        <dbReference type="Proteomes" id="UP001197492"/>
    </source>
</evidence>
<dbReference type="PANTHER" id="PTHR34353:SF2">
    <property type="entry name" value="CRISPR-ASSOCIATED ENDONUCLEASE CAS1 1"/>
    <property type="match status" value="1"/>
</dbReference>
<comment type="function">
    <text evidence="8">CRISPR (clustered regularly interspaced short palindromic repeat), is an adaptive immune system that provides protection against mobile genetic elements (viruses, transposable elements and conjugative plasmids). CRISPR clusters contain spacers, sequences complementary to antecedent mobile elements, and target invading nucleic acids. CRISPR clusters are transcribed and processed into CRISPR RNA (crRNA). Acts as a dsDNA endonuclease. Involved in the integration of spacer DNA into the CRISPR cassette.</text>
</comment>
<evidence type="ECO:0000256" key="5">
    <source>
        <dbReference type="ARBA" id="ARBA00022842"/>
    </source>
</evidence>
<dbReference type="RefSeq" id="WP_217748134.1">
    <property type="nucleotide sequence ID" value="NZ_JAHOEB010000078.1"/>
</dbReference>
<dbReference type="EC" id="3.1.-.-" evidence="8"/>
<evidence type="ECO:0000256" key="8">
    <source>
        <dbReference type="HAMAP-Rule" id="MF_01470"/>
    </source>
</evidence>
<keyword evidence="8" id="KW-0464">Manganese</keyword>
<dbReference type="CDD" id="cd09634">
    <property type="entry name" value="Cas1_I-II-III"/>
    <property type="match status" value="1"/>
</dbReference>
<comment type="caution">
    <text evidence="9">The sequence shown here is derived from an EMBL/GenBank/DDBJ whole genome shotgun (WGS) entry which is preliminary data.</text>
</comment>
<dbReference type="EMBL" id="JAHOEL010000076">
    <property type="protein sequence ID" value="MBV3393473.1"/>
    <property type="molecule type" value="Genomic_DNA"/>
</dbReference>
<evidence type="ECO:0000313" key="9">
    <source>
        <dbReference type="EMBL" id="MBV3383451.1"/>
    </source>
</evidence>
<keyword evidence="3 8" id="KW-0255">Endonuclease</keyword>
<evidence type="ECO:0000313" key="10">
    <source>
        <dbReference type="EMBL" id="MBV3393473.1"/>
    </source>
</evidence>
<dbReference type="InterPro" id="IPR050646">
    <property type="entry name" value="Cas1"/>
</dbReference>
<dbReference type="EMBL" id="JAHOEF010000077">
    <property type="protein sequence ID" value="MBV3383451.1"/>
    <property type="molecule type" value="Genomic_DNA"/>
</dbReference>